<accession>A0ACB8S5Y1</accession>
<reference evidence="1" key="1">
    <citation type="submission" date="2021-02" db="EMBL/GenBank/DDBJ databases">
        <authorList>
            <consortium name="DOE Joint Genome Institute"/>
            <person name="Ahrendt S."/>
            <person name="Looney B.P."/>
            <person name="Miyauchi S."/>
            <person name="Morin E."/>
            <person name="Drula E."/>
            <person name="Courty P.E."/>
            <person name="Chicoki N."/>
            <person name="Fauchery L."/>
            <person name="Kohler A."/>
            <person name="Kuo A."/>
            <person name="Labutti K."/>
            <person name="Pangilinan J."/>
            <person name="Lipzen A."/>
            <person name="Riley R."/>
            <person name="Andreopoulos W."/>
            <person name="He G."/>
            <person name="Johnson J."/>
            <person name="Barry K.W."/>
            <person name="Grigoriev I.V."/>
            <person name="Nagy L."/>
            <person name="Hibbett D."/>
            <person name="Henrissat B."/>
            <person name="Matheny P.B."/>
            <person name="Labbe J."/>
            <person name="Martin F."/>
        </authorList>
    </citation>
    <scope>NUCLEOTIDE SEQUENCE</scope>
    <source>
        <strain evidence="1">FP105234-sp</strain>
    </source>
</reference>
<gene>
    <name evidence="1" type="ORF">FA95DRAFT_1554640</name>
</gene>
<name>A0ACB8S5Y1_9AGAM</name>
<dbReference type="Proteomes" id="UP000814033">
    <property type="component" value="Unassembled WGS sequence"/>
</dbReference>
<organism evidence="1 2">
    <name type="scientific">Auriscalpium vulgare</name>
    <dbReference type="NCBI Taxonomy" id="40419"/>
    <lineage>
        <taxon>Eukaryota</taxon>
        <taxon>Fungi</taxon>
        <taxon>Dikarya</taxon>
        <taxon>Basidiomycota</taxon>
        <taxon>Agaricomycotina</taxon>
        <taxon>Agaricomycetes</taxon>
        <taxon>Russulales</taxon>
        <taxon>Auriscalpiaceae</taxon>
        <taxon>Auriscalpium</taxon>
    </lineage>
</organism>
<sequence length="454" mass="51005">MGQSSSKPARQTTRWQPEMTEKRRTSPSAGQLLPRKVFQDIALFLPRTRDILALALVNRSAHSALAVVDVYKDRVRLHGWDTNAWEEEDRAGDVGDMLRRWKLIDWIHARTKQLFDMAADKRYFRRYRSAPSTRPSAPGRPAVLISVAQLSVWLNHVSIVLPSVLTHHRARNIPHLTDPAYHAVLRRALGGLVDLSQSRALVPTKERPSCVWLERASFSFATLILQCDRQTAISIYGGANIRPKLSLMDVFQRHWELPELTTPSPWDVARWHALCYVVQALEHLHVQLDPDQDDHALRPARPPPLPPALAYDWPFTAQNARRCPDATPLGALTPTGGEWAGYYYNAGPGGGMMCSPPMQIMLEALPRASADALVFSGVGMDSVGDFVLEGQSGLDDGRVQAKKFYTAQEKPWVWDGVLTSYGAVGRWGDARWGGWWVIWPKDWSTVEAVEKVEC</sequence>
<evidence type="ECO:0000313" key="2">
    <source>
        <dbReference type="Proteomes" id="UP000814033"/>
    </source>
</evidence>
<keyword evidence="2" id="KW-1185">Reference proteome</keyword>
<proteinExistence type="predicted"/>
<dbReference type="EMBL" id="MU275853">
    <property type="protein sequence ID" value="KAI0051301.1"/>
    <property type="molecule type" value="Genomic_DNA"/>
</dbReference>
<comment type="caution">
    <text evidence="1">The sequence shown here is derived from an EMBL/GenBank/DDBJ whole genome shotgun (WGS) entry which is preliminary data.</text>
</comment>
<protein>
    <submittedName>
        <fullName evidence="1">Uncharacterized protein</fullName>
    </submittedName>
</protein>
<reference evidence="1" key="2">
    <citation type="journal article" date="2022" name="New Phytol.">
        <title>Evolutionary transition to the ectomycorrhizal habit in the genomes of a hyperdiverse lineage of mushroom-forming fungi.</title>
        <authorList>
            <person name="Looney B."/>
            <person name="Miyauchi S."/>
            <person name="Morin E."/>
            <person name="Drula E."/>
            <person name="Courty P.E."/>
            <person name="Kohler A."/>
            <person name="Kuo A."/>
            <person name="LaButti K."/>
            <person name="Pangilinan J."/>
            <person name="Lipzen A."/>
            <person name="Riley R."/>
            <person name="Andreopoulos W."/>
            <person name="He G."/>
            <person name="Johnson J."/>
            <person name="Nolan M."/>
            <person name="Tritt A."/>
            <person name="Barry K.W."/>
            <person name="Grigoriev I.V."/>
            <person name="Nagy L.G."/>
            <person name="Hibbett D."/>
            <person name="Henrissat B."/>
            <person name="Matheny P.B."/>
            <person name="Labbe J."/>
            <person name="Martin F.M."/>
        </authorList>
    </citation>
    <scope>NUCLEOTIDE SEQUENCE</scope>
    <source>
        <strain evidence="1">FP105234-sp</strain>
    </source>
</reference>
<evidence type="ECO:0000313" key="1">
    <source>
        <dbReference type="EMBL" id="KAI0051301.1"/>
    </source>
</evidence>